<reference evidence="1 2" key="1">
    <citation type="submission" date="2020-11" db="EMBL/GenBank/DDBJ databases">
        <title>A novel isolate from a Black sea contaminated sediment with potential to produce alkanes: Plantactinospora alkalitolerans sp. nov.</title>
        <authorList>
            <person name="Carro L."/>
            <person name="Veyisoglu A."/>
            <person name="Guven K."/>
            <person name="Schumann P."/>
            <person name="Klenk H.-P."/>
            <person name="Sahin N."/>
        </authorList>
    </citation>
    <scope>NUCLEOTIDE SEQUENCE [LARGE SCALE GENOMIC DNA]</scope>
    <source>
        <strain evidence="1 2">S1510</strain>
    </source>
</reference>
<evidence type="ECO:0000313" key="2">
    <source>
        <dbReference type="Proteomes" id="UP000638560"/>
    </source>
</evidence>
<name>A0ABS0GYS3_9ACTN</name>
<evidence type="ECO:0000313" key="1">
    <source>
        <dbReference type="EMBL" id="MBF9131079.1"/>
    </source>
</evidence>
<dbReference type="Proteomes" id="UP000638560">
    <property type="component" value="Unassembled WGS sequence"/>
</dbReference>
<dbReference type="EMBL" id="JADPUN010000178">
    <property type="protein sequence ID" value="MBF9131079.1"/>
    <property type="molecule type" value="Genomic_DNA"/>
</dbReference>
<dbReference type="RefSeq" id="WP_196202642.1">
    <property type="nucleotide sequence ID" value="NZ_JADPUN010000178.1"/>
</dbReference>
<sequence>MTVNESPGGFAGDPTAALTVAGSTGCCGNPAQSTNIALPDPADSTGGTCCGTPAAAVAANSCCAPAAKADAVATGQGCCG</sequence>
<proteinExistence type="predicted"/>
<organism evidence="1 2">
    <name type="scientific">Plantactinospora alkalitolerans</name>
    <dbReference type="NCBI Taxonomy" id="2789879"/>
    <lineage>
        <taxon>Bacteria</taxon>
        <taxon>Bacillati</taxon>
        <taxon>Actinomycetota</taxon>
        <taxon>Actinomycetes</taxon>
        <taxon>Micromonosporales</taxon>
        <taxon>Micromonosporaceae</taxon>
        <taxon>Plantactinospora</taxon>
    </lineage>
</organism>
<keyword evidence="2" id="KW-1185">Reference proteome</keyword>
<protein>
    <submittedName>
        <fullName evidence="1">Uncharacterized protein</fullName>
    </submittedName>
</protein>
<comment type="caution">
    <text evidence="1">The sequence shown here is derived from an EMBL/GenBank/DDBJ whole genome shotgun (WGS) entry which is preliminary data.</text>
</comment>
<gene>
    <name evidence="1" type="ORF">I0C86_19250</name>
</gene>
<accession>A0ABS0GYS3</accession>